<dbReference type="InterPro" id="IPR039538">
    <property type="entry name" value="BetI_C"/>
</dbReference>
<keyword evidence="8" id="KW-1185">Reference proteome</keyword>
<evidence type="ECO:0000313" key="8">
    <source>
        <dbReference type="Proteomes" id="UP001597145"/>
    </source>
</evidence>
<keyword evidence="4" id="KW-0804">Transcription</keyword>
<dbReference type="RefSeq" id="WP_343984914.1">
    <property type="nucleotide sequence ID" value="NZ_BAAAJG010000025.1"/>
</dbReference>
<comment type="caution">
    <text evidence="7">The sequence shown here is derived from an EMBL/GenBank/DDBJ whole genome shotgun (WGS) entry which is preliminary data.</text>
</comment>
<dbReference type="Proteomes" id="UP001597145">
    <property type="component" value="Unassembled WGS sequence"/>
</dbReference>
<dbReference type="InterPro" id="IPR009057">
    <property type="entry name" value="Homeodomain-like_sf"/>
</dbReference>
<dbReference type="PROSITE" id="PS50977">
    <property type="entry name" value="HTH_TETR_2"/>
    <property type="match status" value="1"/>
</dbReference>
<evidence type="ECO:0000256" key="2">
    <source>
        <dbReference type="ARBA" id="ARBA00023015"/>
    </source>
</evidence>
<keyword evidence="3 5" id="KW-0238">DNA-binding</keyword>
<gene>
    <name evidence="7" type="ORF">ACFSCY_05305</name>
</gene>
<dbReference type="InterPro" id="IPR036271">
    <property type="entry name" value="Tet_transcr_reg_TetR-rel_C_sf"/>
</dbReference>
<evidence type="ECO:0000313" key="7">
    <source>
        <dbReference type="EMBL" id="MFD1528853.1"/>
    </source>
</evidence>
<name>A0ABW4FFD3_9PSEU</name>
<sequence>MGNREDLLDGAVRCLHDKGWAKTTVRDIAAAAGVSHAAIGYHFGSREALLMAALIRAIDEWGDAVAKVAAHSASEGDRLAAEWNAMVATFGTHRAMWRATIDAAVQAEHHPKLRELLADGQEEGRRGGAAALLGIPEDEVPEESVRTLGSVQNALISGVMMQWIVDPERAPSGADVAAGLRALADLISPAQRAE</sequence>
<dbReference type="SUPFAM" id="SSF48498">
    <property type="entry name" value="Tetracyclin repressor-like, C-terminal domain"/>
    <property type="match status" value="1"/>
</dbReference>
<dbReference type="Pfam" id="PF00440">
    <property type="entry name" value="TetR_N"/>
    <property type="match status" value="1"/>
</dbReference>
<dbReference type="InterPro" id="IPR001647">
    <property type="entry name" value="HTH_TetR"/>
</dbReference>
<evidence type="ECO:0000256" key="3">
    <source>
        <dbReference type="ARBA" id="ARBA00023125"/>
    </source>
</evidence>
<organism evidence="7 8">
    <name type="scientific">Pseudonocardia aurantiaca</name>
    <dbReference type="NCBI Taxonomy" id="75290"/>
    <lineage>
        <taxon>Bacteria</taxon>
        <taxon>Bacillati</taxon>
        <taxon>Actinomycetota</taxon>
        <taxon>Actinomycetes</taxon>
        <taxon>Pseudonocardiales</taxon>
        <taxon>Pseudonocardiaceae</taxon>
        <taxon>Pseudonocardia</taxon>
    </lineage>
</organism>
<dbReference type="EMBL" id="JBHUCP010000003">
    <property type="protein sequence ID" value="MFD1528853.1"/>
    <property type="molecule type" value="Genomic_DNA"/>
</dbReference>
<protein>
    <submittedName>
        <fullName evidence="7">TetR/AcrR family transcriptional regulator</fullName>
    </submittedName>
</protein>
<evidence type="ECO:0000259" key="6">
    <source>
        <dbReference type="PROSITE" id="PS50977"/>
    </source>
</evidence>
<dbReference type="Pfam" id="PF13977">
    <property type="entry name" value="TetR_C_6"/>
    <property type="match status" value="1"/>
</dbReference>
<dbReference type="InterPro" id="IPR050109">
    <property type="entry name" value="HTH-type_TetR-like_transc_reg"/>
</dbReference>
<reference evidence="8" key="1">
    <citation type="journal article" date="2019" name="Int. J. Syst. Evol. Microbiol.">
        <title>The Global Catalogue of Microorganisms (GCM) 10K type strain sequencing project: providing services to taxonomists for standard genome sequencing and annotation.</title>
        <authorList>
            <consortium name="The Broad Institute Genomics Platform"/>
            <consortium name="The Broad Institute Genome Sequencing Center for Infectious Disease"/>
            <person name="Wu L."/>
            <person name="Ma J."/>
        </authorList>
    </citation>
    <scope>NUCLEOTIDE SEQUENCE [LARGE SCALE GENOMIC DNA]</scope>
    <source>
        <strain evidence="8">JCM 12165</strain>
    </source>
</reference>
<feature type="DNA-binding region" description="H-T-H motif" evidence="5">
    <location>
        <begin position="24"/>
        <end position="43"/>
    </location>
</feature>
<dbReference type="Gene3D" id="1.10.357.10">
    <property type="entry name" value="Tetracycline Repressor, domain 2"/>
    <property type="match status" value="1"/>
</dbReference>
<proteinExistence type="predicted"/>
<keyword evidence="2" id="KW-0805">Transcription regulation</keyword>
<accession>A0ABW4FFD3</accession>
<evidence type="ECO:0000256" key="4">
    <source>
        <dbReference type="ARBA" id="ARBA00023163"/>
    </source>
</evidence>
<evidence type="ECO:0000256" key="1">
    <source>
        <dbReference type="ARBA" id="ARBA00022491"/>
    </source>
</evidence>
<feature type="domain" description="HTH tetR-type" evidence="6">
    <location>
        <begin position="1"/>
        <end position="61"/>
    </location>
</feature>
<dbReference type="PANTHER" id="PTHR30055">
    <property type="entry name" value="HTH-TYPE TRANSCRIPTIONAL REGULATOR RUTR"/>
    <property type="match status" value="1"/>
</dbReference>
<dbReference type="PRINTS" id="PR00455">
    <property type="entry name" value="HTHTETR"/>
</dbReference>
<dbReference type="SUPFAM" id="SSF46689">
    <property type="entry name" value="Homeodomain-like"/>
    <property type="match status" value="1"/>
</dbReference>
<dbReference type="PANTHER" id="PTHR30055:SF219">
    <property type="entry name" value="TRANSCRIPTIONAL REGULATORY PROTEIN"/>
    <property type="match status" value="1"/>
</dbReference>
<keyword evidence="1" id="KW-0678">Repressor</keyword>
<evidence type="ECO:0000256" key="5">
    <source>
        <dbReference type="PROSITE-ProRule" id="PRU00335"/>
    </source>
</evidence>